<dbReference type="EMBL" id="NKFA01000035">
    <property type="protein sequence ID" value="OXI33428.1"/>
    <property type="molecule type" value="Genomic_DNA"/>
</dbReference>
<dbReference type="SUPFAM" id="SSF54001">
    <property type="entry name" value="Cysteine proteinases"/>
    <property type="match status" value="1"/>
</dbReference>
<evidence type="ECO:0000256" key="2">
    <source>
        <dbReference type="RuleBase" id="RU003452"/>
    </source>
</evidence>
<dbReference type="InterPro" id="IPR001447">
    <property type="entry name" value="Arylamine_N-AcTrfase"/>
</dbReference>
<dbReference type="PANTHER" id="PTHR11786">
    <property type="entry name" value="N-HYDROXYARYLAMINE O-ACETYLTRANSFERASE"/>
    <property type="match status" value="1"/>
</dbReference>
<evidence type="ECO:0000313" key="3">
    <source>
        <dbReference type="EMBL" id="OXI33428.1"/>
    </source>
</evidence>
<dbReference type="PANTHER" id="PTHR11786:SF0">
    <property type="entry name" value="ARYLAMINE N-ACETYLTRANSFERASE 4-RELATED"/>
    <property type="match status" value="1"/>
</dbReference>
<comment type="similarity">
    <text evidence="1 2">Belongs to the arylamine N-acetyltransferase family.</text>
</comment>
<name>A0A228HTG6_9BURK</name>
<dbReference type="Gene3D" id="3.30.2140.10">
    <property type="entry name" value="Arylamine N-acetyltransferase"/>
    <property type="match status" value="1"/>
</dbReference>
<dbReference type="Pfam" id="PF00797">
    <property type="entry name" value="Acetyltransf_2"/>
    <property type="match status" value="1"/>
</dbReference>
<accession>A0A228HTG6</accession>
<reference evidence="4" key="1">
    <citation type="submission" date="2017-06" db="EMBL/GenBank/DDBJ databases">
        <authorList>
            <person name="LiPuma J."/>
            <person name="Spilker T."/>
        </authorList>
    </citation>
    <scope>NUCLEOTIDE SEQUENCE [LARGE SCALE GENOMIC DNA]</scope>
    <source>
        <strain evidence="4">AU17325</strain>
    </source>
</reference>
<reference evidence="3 4" key="2">
    <citation type="submission" date="2017-08" db="EMBL/GenBank/DDBJ databases">
        <title>WGS of novel Burkholderia cepaca complex species.</title>
        <authorList>
            <person name="Lipuma J."/>
            <person name="Spilker T."/>
        </authorList>
    </citation>
    <scope>NUCLEOTIDE SEQUENCE [LARGE SCALE GENOMIC DNA]</scope>
    <source>
        <strain evidence="3 4">AU17325</strain>
    </source>
</reference>
<dbReference type="PRINTS" id="PR01543">
    <property type="entry name" value="ANATRNSFRASE"/>
</dbReference>
<dbReference type="Gene3D" id="2.40.128.150">
    <property type="entry name" value="Cysteine proteinases"/>
    <property type="match status" value="1"/>
</dbReference>
<dbReference type="OrthoDB" id="7181050at2"/>
<organism evidence="3 4">
    <name type="scientific">Burkholderia aenigmatica</name>
    <dbReference type="NCBI Taxonomy" id="2015348"/>
    <lineage>
        <taxon>Bacteria</taxon>
        <taxon>Pseudomonadati</taxon>
        <taxon>Pseudomonadota</taxon>
        <taxon>Betaproteobacteria</taxon>
        <taxon>Burkholderiales</taxon>
        <taxon>Burkholderiaceae</taxon>
        <taxon>Burkholderia</taxon>
        <taxon>Burkholderia cepacia complex</taxon>
    </lineage>
</organism>
<proteinExistence type="inferred from homology"/>
<comment type="caution">
    <text evidence="3">The sequence shown here is derived from an EMBL/GenBank/DDBJ whole genome shotgun (WGS) entry which is preliminary data.</text>
</comment>
<sequence length="258" mass="28969">MHASNFDVPSYFRRIGYTGDAVADTATLHALMRHQLFSVPFENLDVQAGKGVSLVPEDIADKLLRQGRGGYCYEVNGLFAMALAALGIPYRFVAARPMFYPARRPRTHMALIAEVGGRRWLCDLGFGSYGIRAPMDLDRLDIDVVQDCDTFRLSRDERGDYLLQAKVDGEWANQYGFDLSPQEWVDFVPANYLNSTHPEAIFVQKLLVVLHRPDGRLILLGDLLKTVTDGHTEKRQLAEGEIAQVLENRFGLPPSVSR</sequence>
<protein>
    <submittedName>
        <fullName evidence="3">Acetyltransferase</fullName>
    </submittedName>
</protein>
<dbReference type="InterPro" id="IPR038765">
    <property type="entry name" value="Papain-like_cys_pep_sf"/>
</dbReference>
<evidence type="ECO:0000313" key="4">
    <source>
        <dbReference type="Proteomes" id="UP000214600"/>
    </source>
</evidence>
<keyword evidence="3" id="KW-0808">Transferase</keyword>
<dbReference type="GO" id="GO:0016407">
    <property type="term" value="F:acetyltransferase activity"/>
    <property type="evidence" value="ECO:0007669"/>
    <property type="project" value="InterPro"/>
</dbReference>
<dbReference type="RefSeq" id="WP_089454308.1">
    <property type="nucleotide sequence ID" value="NZ_NKFA01000035.1"/>
</dbReference>
<dbReference type="Proteomes" id="UP000214600">
    <property type="component" value="Unassembled WGS sequence"/>
</dbReference>
<evidence type="ECO:0000256" key="1">
    <source>
        <dbReference type="ARBA" id="ARBA00006547"/>
    </source>
</evidence>
<dbReference type="AlphaFoldDB" id="A0A228HTG6"/>
<gene>
    <name evidence="3" type="ORF">CFB84_39015</name>
</gene>